<keyword evidence="18" id="KW-1185">Reference proteome</keyword>
<dbReference type="NCBIfam" id="TIGR00505">
    <property type="entry name" value="ribA"/>
    <property type="match status" value="1"/>
</dbReference>
<evidence type="ECO:0000256" key="2">
    <source>
        <dbReference type="ARBA" id="ARBA00002284"/>
    </source>
</evidence>
<evidence type="ECO:0000256" key="5">
    <source>
        <dbReference type="ARBA" id="ARBA00005520"/>
    </source>
</evidence>
<comment type="catalytic activity">
    <reaction evidence="13 14">
        <text>GTP + 4 H2O = 2,5-diamino-6-hydroxy-4-(5-phosphoribosylamino)-pyrimidine + formate + 2 phosphate + 3 H(+)</text>
        <dbReference type="Rhea" id="RHEA:23704"/>
        <dbReference type="ChEBI" id="CHEBI:15377"/>
        <dbReference type="ChEBI" id="CHEBI:15378"/>
        <dbReference type="ChEBI" id="CHEBI:15740"/>
        <dbReference type="ChEBI" id="CHEBI:37565"/>
        <dbReference type="ChEBI" id="CHEBI:43474"/>
        <dbReference type="ChEBI" id="CHEBI:58614"/>
        <dbReference type="EC" id="3.5.4.25"/>
    </reaction>
</comment>
<evidence type="ECO:0000256" key="11">
    <source>
        <dbReference type="ARBA" id="ARBA00023134"/>
    </source>
</evidence>
<comment type="pathway">
    <text evidence="3 14">Cofactor biosynthesis; riboflavin biosynthesis; 5-amino-6-(D-ribitylamino)uracil from GTP: step 1/4.</text>
</comment>
<dbReference type="GO" id="GO:0005829">
    <property type="term" value="C:cytosol"/>
    <property type="evidence" value="ECO:0007669"/>
    <property type="project" value="TreeGrafter"/>
</dbReference>
<accession>A0AAJ6AF86</accession>
<dbReference type="AlphaFoldDB" id="A0AAJ6AF86"/>
<dbReference type="Proteomes" id="UP001224674">
    <property type="component" value="Chromosome"/>
</dbReference>
<feature type="binding site" evidence="14">
    <location>
        <position position="344"/>
    </location>
    <ligand>
        <name>GTP</name>
        <dbReference type="ChEBI" id="CHEBI:37565"/>
    </ligand>
</feature>
<feature type="binding site" evidence="14">
    <location>
        <begin position="322"/>
        <end position="324"/>
    </location>
    <ligand>
        <name>GTP</name>
        <dbReference type="ChEBI" id="CHEBI:37565"/>
    </ligand>
</feature>
<dbReference type="SUPFAM" id="SSF55821">
    <property type="entry name" value="YrdC/RibB"/>
    <property type="match status" value="1"/>
</dbReference>
<dbReference type="GO" id="GO:0008270">
    <property type="term" value="F:zinc ion binding"/>
    <property type="evidence" value="ECO:0007669"/>
    <property type="project" value="UniProtKB-UniRule"/>
</dbReference>
<evidence type="ECO:0000256" key="10">
    <source>
        <dbReference type="ARBA" id="ARBA00022833"/>
    </source>
</evidence>
<keyword evidence="17" id="KW-0456">Lyase</keyword>
<feature type="binding site" evidence="14">
    <location>
        <position position="384"/>
    </location>
    <ligand>
        <name>GTP</name>
        <dbReference type="ChEBI" id="CHEBI:37565"/>
    </ligand>
</feature>
<evidence type="ECO:0000256" key="1">
    <source>
        <dbReference type="ARBA" id="ARBA00000141"/>
    </source>
</evidence>
<evidence type="ECO:0000256" key="15">
    <source>
        <dbReference type="SAM" id="MobiDB-lite"/>
    </source>
</evidence>
<evidence type="ECO:0000256" key="4">
    <source>
        <dbReference type="ARBA" id="ARBA00004904"/>
    </source>
</evidence>
<dbReference type="Pfam" id="PF00926">
    <property type="entry name" value="DHBP_synthase"/>
    <property type="match status" value="1"/>
</dbReference>
<gene>
    <name evidence="17" type="primary">ribB</name>
    <name evidence="14" type="synonym">ribA</name>
    <name evidence="17" type="ORF">QDX21_07505</name>
</gene>
<feature type="binding site" evidence="14">
    <location>
        <position position="300"/>
    </location>
    <ligand>
        <name>GTP</name>
        <dbReference type="ChEBI" id="CHEBI:37565"/>
    </ligand>
</feature>
<dbReference type="EC" id="3.5.4.25" evidence="14"/>
<feature type="active site" description="Nucleophile" evidence="14">
    <location>
        <position position="358"/>
    </location>
</feature>
<feature type="domain" description="GTP cyclohydrolase II" evidence="16">
    <location>
        <begin position="234"/>
        <end position="400"/>
    </location>
</feature>
<dbReference type="PANTHER" id="PTHR21327">
    <property type="entry name" value="GTP CYCLOHYDROLASE II-RELATED"/>
    <property type="match status" value="1"/>
</dbReference>
<evidence type="ECO:0000256" key="3">
    <source>
        <dbReference type="ARBA" id="ARBA00004853"/>
    </source>
</evidence>
<dbReference type="CDD" id="cd00641">
    <property type="entry name" value="GTP_cyclohydro2"/>
    <property type="match status" value="1"/>
</dbReference>
<evidence type="ECO:0000256" key="14">
    <source>
        <dbReference type="HAMAP-Rule" id="MF_00179"/>
    </source>
</evidence>
<evidence type="ECO:0000256" key="9">
    <source>
        <dbReference type="ARBA" id="ARBA00022801"/>
    </source>
</evidence>
<evidence type="ECO:0000256" key="13">
    <source>
        <dbReference type="ARBA" id="ARBA00049295"/>
    </source>
</evidence>
<keyword evidence="11 14" id="KW-0342">GTP-binding</keyword>
<keyword evidence="8 14" id="KW-0547">Nucleotide-binding</keyword>
<evidence type="ECO:0000313" key="17">
    <source>
        <dbReference type="EMBL" id="WGH92178.1"/>
    </source>
</evidence>
<dbReference type="InterPro" id="IPR032677">
    <property type="entry name" value="GTP_cyclohydro_II"/>
</dbReference>
<feature type="binding site" evidence="14">
    <location>
        <begin position="279"/>
        <end position="283"/>
    </location>
    <ligand>
        <name>GTP</name>
        <dbReference type="ChEBI" id="CHEBI:37565"/>
    </ligand>
</feature>
<dbReference type="GO" id="GO:0005525">
    <property type="term" value="F:GTP binding"/>
    <property type="evidence" value="ECO:0007669"/>
    <property type="project" value="UniProtKB-KW"/>
</dbReference>
<proteinExistence type="inferred from homology"/>
<dbReference type="InterPro" id="IPR017945">
    <property type="entry name" value="DHBP_synth_RibB-like_a/b_dom"/>
</dbReference>
<dbReference type="NCBIfam" id="TIGR00506">
    <property type="entry name" value="ribB"/>
    <property type="match status" value="1"/>
</dbReference>
<name>A0AAJ6AF86_9MICC</name>
<dbReference type="SUPFAM" id="SSF142695">
    <property type="entry name" value="RibA-like"/>
    <property type="match status" value="1"/>
</dbReference>
<feature type="binding site" evidence="14">
    <location>
        <position position="295"/>
    </location>
    <ligand>
        <name>Zn(2+)</name>
        <dbReference type="ChEBI" id="CHEBI:29105"/>
        <note>catalytic</note>
    </ligand>
</feature>
<dbReference type="GO" id="GO:0008686">
    <property type="term" value="F:3,4-dihydroxy-2-butanone-4-phosphate synthase activity"/>
    <property type="evidence" value="ECO:0007669"/>
    <property type="project" value="UniProtKB-EC"/>
</dbReference>
<dbReference type="FunFam" id="3.40.50.10990:FF:000001">
    <property type="entry name" value="Riboflavin biosynthesis protein RibBA"/>
    <property type="match status" value="1"/>
</dbReference>
<dbReference type="RefSeq" id="WP_279674403.1">
    <property type="nucleotide sequence ID" value="NZ_CP122566.1"/>
</dbReference>
<dbReference type="NCBIfam" id="NF001591">
    <property type="entry name" value="PRK00393.1"/>
    <property type="match status" value="1"/>
</dbReference>
<dbReference type="HAMAP" id="MF_00179">
    <property type="entry name" value="RibA"/>
    <property type="match status" value="1"/>
</dbReference>
<dbReference type="PANTHER" id="PTHR21327:SF18">
    <property type="entry name" value="3,4-DIHYDROXY-2-BUTANONE 4-PHOSPHATE SYNTHASE"/>
    <property type="match status" value="1"/>
</dbReference>
<evidence type="ECO:0000259" key="16">
    <source>
        <dbReference type="Pfam" id="PF00925"/>
    </source>
</evidence>
<comment type="function">
    <text evidence="12 14">Catalyzes the conversion of GTP to 2,5-diamino-6-ribosylamino-4(3H)-pyrimidinone 5'-phosphate (DARP), formate and pyrophosphate.</text>
</comment>
<evidence type="ECO:0000313" key="18">
    <source>
        <dbReference type="Proteomes" id="UP001224674"/>
    </source>
</evidence>
<sequence>MSLASIDEAVTALKAGRPVIVADDQDRENEGDVIISAQLATQESIAWAVKHSSGLLCAPMTREIADRLDLPMMVEHSQDPQATAYTVTVDATEGITTGISAHDRMTTFHRLADPCGVPADLTRPGHVLPLRAVDGGVRVRPGHTEASVELMKLAGLAPVAVIAEIVADNGEMMRLPQLQELGAAEQVPVTTIEKLIDYLNERDPRHATDASQHLQSGTSPVQHRAHRRVSLLADTLVPTIHGDVRIRAYRDRQQGIDHLAVTAPGSANAEDRRDVPLVRVHSECITGEVFGSLKCECGPQLDASLAQIHAEGGAVIYLRDHEGRGIGLANKLRAYALQEQGLDTVEANLQLGLPADARNYEVAAEILAELGMTRVRLLTNNPEKVAQLTSEGITVVDTVPLVVNIHDTNVQYMRDKRDKMGHTLPQTLTITTNTQSVTTAGVSSAQSVGPATDQSTERNLSA</sequence>
<evidence type="ECO:0000256" key="8">
    <source>
        <dbReference type="ARBA" id="ARBA00022741"/>
    </source>
</evidence>
<comment type="similarity">
    <text evidence="5">In the N-terminal section; belongs to the DHBP synthase family.</text>
</comment>
<dbReference type="InterPro" id="IPR036144">
    <property type="entry name" value="RibA-like_sf"/>
</dbReference>
<evidence type="ECO:0000256" key="7">
    <source>
        <dbReference type="ARBA" id="ARBA00022723"/>
    </source>
</evidence>
<feature type="binding site" evidence="14">
    <location>
        <position position="379"/>
    </location>
    <ligand>
        <name>GTP</name>
        <dbReference type="ChEBI" id="CHEBI:37565"/>
    </ligand>
</feature>
<keyword evidence="9 14" id="KW-0378">Hydrolase</keyword>
<comment type="cofactor">
    <cofactor evidence="14">
        <name>Zn(2+)</name>
        <dbReference type="ChEBI" id="CHEBI:29105"/>
    </cofactor>
    <text evidence="14">Binds 1 zinc ion per subunit.</text>
</comment>
<dbReference type="Gene3D" id="3.90.870.10">
    <property type="entry name" value="DHBP synthase"/>
    <property type="match status" value="1"/>
</dbReference>
<dbReference type="PIRSF" id="PIRSF001259">
    <property type="entry name" value="RibA"/>
    <property type="match status" value="1"/>
</dbReference>
<dbReference type="Gene3D" id="3.40.50.10990">
    <property type="entry name" value="GTP cyclohydrolase II"/>
    <property type="match status" value="1"/>
</dbReference>
<dbReference type="GO" id="GO:0009231">
    <property type="term" value="P:riboflavin biosynthetic process"/>
    <property type="evidence" value="ECO:0007669"/>
    <property type="project" value="UniProtKB-UniRule"/>
</dbReference>
<protein>
    <recommendedName>
        <fullName evidence="14">GTP cyclohydrolase-2</fullName>
        <ecNumber evidence="14">3.5.4.25</ecNumber>
    </recommendedName>
    <alternativeName>
        <fullName evidence="14">GTP cyclohydrolase II</fullName>
    </alternativeName>
</protein>
<comment type="pathway">
    <text evidence="4">Cofactor biosynthesis; riboflavin biosynthesis; 2-hydroxy-3-oxobutyl phosphate from D-ribulose 5-phosphate: step 1/1.</text>
</comment>
<keyword evidence="6 14" id="KW-0686">Riboflavin biosynthesis</keyword>
<dbReference type="Pfam" id="PF00925">
    <property type="entry name" value="GTP_cyclohydro2"/>
    <property type="match status" value="1"/>
</dbReference>
<feature type="binding site" evidence="14">
    <location>
        <position position="284"/>
    </location>
    <ligand>
        <name>Zn(2+)</name>
        <dbReference type="ChEBI" id="CHEBI:29105"/>
        <note>catalytic</note>
    </ligand>
</feature>
<feature type="active site" description="Proton acceptor" evidence="14">
    <location>
        <position position="356"/>
    </location>
</feature>
<comment type="function">
    <text evidence="2">Catalyzes the conversion of D-ribulose 5-phosphate to formate and 3,4-dihydroxy-2-butanone 4-phosphate.</text>
</comment>
<comment type="catalytic activity">
    <reaction evidence="1">
        <text>D-ribulose 5-phosphate = (2S)-2-hydroxy-3-oxobutyl phosphate + formate + H(+)</text>
        <dbReference type="Rhea" id="RHEA:18457"/>
        <dbReference type="ChEBI" id="CHEBI:15378"/>
        <dbReference type="ChEBI" id="CHEBI:15740"/>
        <dbReference type="ChEBI" id="CHEBI:58121"/>
        <dbReference type="ChEBI" id="CHEBI:58830"/>
        <dbReference type="EC" id="4.1.99.12"/>
    </reaction>
</comment>
<dbReference type="InterPro" id="IPR000926">
    <property type="entry name" value="RibA"/>
</dbReference>
<keyword evidence="7 14" id="KW-0479">Metal-binding</keyword>
<dbReference type="GO" id="GO:0003935">
    <property type="term" value="F:GTP cyclohydrolase II activity"/>
    <property type="evidence" value="ECO:0007669"/>
    <property type="project" value="UniProtKB-UniRule"/>
</dbReference>
<reference evidence="17 18" key="1">
    <citation type="submission" date="2023-03" db="EMBL/GenBank/DDBJ databases">
        <title>Complete genome sequences of several Auritidibacter ignavus strains isolated from ear infections.</title>
        <authorList>
            <person name="Baehr T."/>
            <person name="Baumhoegger A.M."/>
        </authorList>
    </citation>
    <scope>NUCLEOTIDE SEQUENCE [LARGE SCALE GENOMIC DNA]</scope>
    <source>
        <strain evidence="17 18">BABAE-6</strain>
    </source>
</reference>
<dbReference type="InterPro" id="IPR000422">
    <property type="entry name" value="DHBP_synthase_RibB"/>
</dbReference>
<organism evidence="17 18">
    <name type="scientific">Auritidibacter ignavus</name>
    <dbReference type="NCBI Taxonomy" id="678932"/>
    <lineage>
        <taxon>Bacteria</taxon>
        <taxon>Bacillati</taxon>
        <taxon>Actinomycetota</taxon>
        <taxon>Actinomycetes</taxon>
        <taxon>Micrococcales</taxon>
        <taxon>Micrococcaceae</taxon>
        <taxon>Auritidibacter</taxon>
    </lineage>
</organism>
<evidence type="ECO:0000256" key="6">
    <source>
        <dbReference type="ARBA" id="ARBA00022619"/>
    </source>
</evidence>
<dbReference type="EMBL" id="CP122566">
    <property type="protein sequence ID" value="WGH92178.1"/>
    <property type="molecule type" value="Genomic_DNA"/>
</dbReference>
<keyword evidence="10 14" id="KW-0862">Zinc</keyword>
<feature type="region of interest" description="Disordered" evidence="15">
    <location>
        <begin position="441"/>
        <end position="462"/>
    </location>
</feature>
<evidence type="ECO:0000256" key="12">
    <source>
        <dbReference type="ARBA" id="ARBA00043932"/>
    </source>
</evidence>
<feature type="binding site" evidence="14">
    <location>
        <position position="297"/>
    </location>
    <ligand>
        <name>Zn(2+)</name>
        <dbReference type="ChEBI" id="CHEBI:29105"/>
        <note>catalytic</note>
    </ligand>
</feature>
<comment type="similarity">
    <text evidence="14">Belongs to the GTP cyclohydrolase II family.</text>
</comment>